<reference evidence="1 2" key="1">
    <citation type="submission" date="2020-08" db="EMBL/GenBank/DDBJ databases">
        <title>Genomic Encyclopedia of Type Strains, Phase IV (KMG-IV): sequencing the most valuable type-strain genomes for metagenomic binning, comparative biology and taxonomic classification.</title>
        <authorList>
            <person name="Goeker M."/>
        </authorList>
    </citation>
    <scope>NUCLEOTIDE SEQUENCE [LARGE SCALE GENOMIC DNA]</scope>
    <source>
        <strain evidence="1 2">DSM 103737</strain>
    </source>
</reference>
<dbReference type="Proteomes" id="UP000577362">
    <property type="component" value="Unassembled WGS sequence"/>
</dbReference>
<dbReference type="RefSeq" id="WP_019401165.1">
    <property type="nucleotide sequence ID" value="NZ_JACIEN010000001.1"/>
</dbReference>
<protein>
    <submittedName>
        <fullName evidence="1">Uncharacterized protein</fullName>
    </submittedName>
</protein>
<keyword evidence="2" id="KW-1185">Reference proteome</keyword>
<sequence>MMMREAARIALEELRETDDVAWTHAATQHRHVLTEALRLAALRPCEAHLVGIIQEIDEEIGFPTAKAIACAVMRAFQGRCEEDPFGRI</sequence>
<evidence type="ECO:0000313" key="2">
    <source>
        <dbReference type="Proteomes" id="UP000577362"/>
    </source>
</evidence>
<name>A0A840BTL1_9HYPH</name>
<dbReference type="AlphaFoldDB" id="A0A840BTL1"/>
<gene>
    <name evidence="1" type="ORF">GGR16_000929</name>
</gene>
<proteinExistence type="predicted"/>
<dbReference type="EMBL" id="JACIEN010000001">
    <property type="protein sequence ID" value="MBB4015923.1"/>
    <property type="molecule type" value="Genomic_DNA"/>
</dbReference>
<accession>A0A840BTL1</accession>
<organism evidence="1 2">
    <name type="scientific">Chelatococcus caeni</name>
    <dbReference type="NCBI Taxonomy" id="1348468"/>
    <lineage>
        <taxon>Bacteria</taxon>
        <taxon>Pseudomonadati</taxon>
        <taxon>Pseudomonadota</taxon>
        <taxon>Alphaproteobacteria</taxon>
        <taxon>Hyphomicrobiales</taxon>
        <taxon>Chelatococcaceae</taxon>
        <taxon>Chelatococcus</taxon>
    </lineage>
</organism>
<evidence type="ECO:0000313" key="1">
    <source>
        <dbReference type="EMBL" id="MBB4015923.1"/>
    </source>
</evidence>
<comment type="caution">
    <text evidence="1">The sequence shown here is derived from an EMBL/GenBank/DDBJ whole genome shotgun (WGS) entry which is preliminary data.</text>
</comment>